<reference evidence="4 5" key="1">
    <citation type="submission" date="2019-06" db="EMBL/GenBank/DDBJ databases">
        <title>Gramella sabulilitoris sp. nov., isolated from a marine sand.</title>
        <authorList>
            <person name="Yoon J.-H."/>
        </authorList>
    </citation>
    <scope>NUCLEOTIDE SEQUENCE [LARGE SCALE GENOMIC DNA]</scope>
    <source>
        <strain evidence="4 5">HSMS-1</strain>
    </source>
</reference>
<dbReference type="InterPro" id="IPR015422">
    <property type="entry name" value="PyrdxlP-dep_Trfase_small"/>
</dbReference>
<dbReference type="InterPro" id="IPR015421">
    <property type="entry name" value="PyrdxlP-dep_Trfase_major"/>
</dbReference>
<evidence type="ECO:0000313" key="5">
    <source>
        <dbReference type="Proteomes" id="UP000315131"/>
    </source>
</evidence>
<dbReference type="PANTHER" id="PTHR43586:SF15">
    <property type="entry name" value="BLR3095 PROTEIN"/>
    <property type="match status" value="1"/>
</dbReference>
<keyword evidence="1" id="KW-0663">Pyridoxal phosphate</keyword>
<dbReference type="Proteomes" id="UP000315131">
    <property type="component" value="Unassembled WGS sequence"/>
</dbReference>
<evidence type="ECO:0000259" key="3">
    <source>
        <dbReference type="Pfam" id="PF00266"/>
    </source>
</evidence>
<dbReference type="AlphaFoldDB" id="A0A550HZH1"/>
<evidence type="ECO:0000256" key="1">
    <source>
        <dbReference type="ARBA" id="ARBA00022898"/>
    </source>
</evidence>
<sequence>MLKEPFFLFGSFPGIFIKFSLFVIYFRRAFLFRKHNYNYISVLSNLHFYQKNFQRLMDYLRKGFPVLEQYTYLNTAASGLLPEKVWEYRQDHDMDFFLKASLLKDKMGEVLTTVRESVGNFFNCAPNRVALIPNFSYGFNSILESIDKPCKVLLLENDYPSINWAVKSRNFEVVFAKLDENLETNILARIEEEKPAFFAFSIVQYINGVKISIGFLNKLKEKFPELILIADGTQYFGTEDFDFDGSGIDIAISSCYKWMNAGYGCGVMLFSENVQGKLHPKHLGFGSLQGKYKAHEGNFIGKFEPGHYDTLNFGSLKVAIDLLQKVGMDTIGGKINSLKEMARHRFVKAGLLEDWIAEREDYSSLFNIKGDEDLFNHLKSEGIITSLRGEGIRVSMHYYNTEKDLNQLFKALKI</sequence>
<dbReference type="PANTHER" id="PTHR43586">
    <property type="entry name" value="CYSTEINE DESULFURASE"/>
    <property type="match status" value="1"/>
</dbReference>
<gene>
    <name evidence="4" type="ORF">FGM01_11545</name>
</gene>
<comment type="caution">
    <text evidence="4">The sequence shown here is derived from an EMBL/GenBank/DDBJ whole genome shotgun (WGS) entry which is preliminary data.</text>
</comment>
<name>A0A550HZH1_9FLAO</name>
<keyword evidence="2" id="KW-0812">Transmembrane</keyword>
<dbReference type="SUPFAM" id="SSF53383">
    <property type="entry name" value="PLP-dependent transferases"/>
    <property type="match status" value="1"/>
</dbReference>
<keyword evidence="5" id="KW-1185">Reference proteome</keyword>
<evidence type="ECO:0000313" key="4">
    <source>
        <dbReference type="EMBL" id="TRO64134.1"/>
    </source>
</evidence>
<evidence type="ECO:0000256" key="2">
    <source>
        <dbReference type="SAM" id="Phobius"/>
    </source>
</evidence>
<protein>
    <submittedName>
        <fullName evidence="4">Aminotransferase class V-fold PLP-dependent enzyme</fullName>
    </submittedName>
</protein>
<dbReference type="GO" id="GO:0008483">
    <property type="term" value="F:transaminase activity"/>
    <property type="evidence" value="ECO:0007669"/>
    <property type="project" value="UniProtKB-KW"/>
</dbReference>
<organism evidence="4 5">
    <name type="scientific">Christiangramia sabulilitoris</name>
    <dbReference type="NCBI Taxonomy" id="2583991"/>
    <lineage>
        <taxon>Bacteria</taxon>
        <taxon>Pseudomonadati</taxon>
        <taxon>Bacteroidota</taxon>
        <taxon>Flavobacteriia</taxon>
        <taxon>Flavobacteriales</taxon>
        <taxon>Flavobacteriaceae</taxon>
        <taxon>Christiangramia</taxon>
    </lineage>
</organism>
<dbReference type="InterPro" id="IPR015424">
    <property type="entry name" value="PyrdxlP-dep_Trfase"/>
</dbReference>
<feature type="domain" description="Aminotransferase class V" evidence="3">
    <location>
        <begin position="72"/>
        <end position="408"/>
    </location>
</feature>
<dbReference type="EMBL" id="VHSF01000003">
    <property type="protein sequence ID" value="TRO64134.1"/>
    <property type="molecule type" value="Genomic_DNA"/>
</dbReference>
<dbReference type="OrthoDB" id="513408at2"/>
<keyword evidence="2" id="KW-0472">Membrane</keyword>
<dbReference type="Gene3D" id="3.90.1150.10">
    <property type="entry name" value="Aspartate Aminotransferase, domain 1"/>
    <property type="match status" value="1"/>
</dbReference>
<keyword evidence="2" id="KW-1133">Transmembrane helix</keyword>
<dbReference type="Gene3D" id="3.40.640.10">
    <property type="entry name" value="Type I PLP-dependent aspartate aminotransferase-like (Major domain)"/>
    <property type="match status" value="1"/>
</dbReference>
<dbReference type="InterPro" id="IPR000192">
    <property type="entry name" value="Aminotrans_V_dom"/>
</dbReference>
<accession>A0A550HZH1</accession>
<dbReference type="Pfam" id="PF00266">
    <property type="entry name" value="Aminotran_5"/>
    <property type="match status" value="1"/>
</dbReference>
<proteinExistence type="predicted"/>
<feature type="transmembrane region" description="Helical" evidence="2">
    <location>
        <begin position="6"/>
        <end position="26"/>
    </location>
</feature>
<keyword evidence="4" id="KW-0032">Aminotransferase</keyword>
<keyword evidence="4" id="KW-0808">Transferase</keyword>